<dbReference type="EMBL" id="JARAKH010000023">
    <property type="protein sequence ID" value="KAK8392282.1"/>
    <property type="molecule type" value="Genomic_DNA"/>
</dbReference>
<dbReference type="PROSITE" id="PS50835">
    <property type="entry name" value="IG_LIKE"/>
    <property type="match status" value="2"/>
</dbReference>
<organism evidence="4 5">
    <name type="scientific">Scylla paramamosain</name>
    <name type="common">Mud crab</name>
    <dbReference type="NCBI Taxonomy" id="85552"/>
    <lineage>
        <taxon>Eukaryota</taxon>
        <taxon>Metazoa</taxon>
        <taxon>Ecdysozoa</taxon>
        <taxon>Arthropoda</taxon>
        <taxon>Crustacea</taxon>
        <taxon>Multicrustacea</taxon>
        <taxon>Malacostraca</taxon>
        <taxon>Eumalacostraca</taxon>
        <taxon>Eucarida</taxon>
        <taxon>Decapoda</taxon>
        <taxon>Pleocyemata</taxon>
        <taxon>Brachyura</taxon>
        <taxon>Eubrachyura</taxon>
        <taxon>Portunoidea</taxon>
        <taxon>Portunidae</taxon>
        <taxon>Portuninae</taxon>
        <taxon>Scylla</taxon>
    </lineage>
</organism>
<reference evidence="4 5" key="1">
    <citation type="submission" date="2023-03" db="EMBL/GenBank/DDBJ databases">
        <title>High-quality genome of Scylla paramamosain provides insights in environmental adaptation.</title>
        <authorList>
            <person name="Zhang L."/>
        </authorList>
    </citation>
    <scope>NUCLEOTIDE SEQUENCE [LARGE SCALE GENOMIC DNA]</scope>
    <source>
        <strain evidence="4">LZ_2023a</strain>
        <tissue evidence="4">Muscle</tissue>
    </source>
</reference>
<dbReference type="SMART" id="SM00406">
    <property type="entry name" value="IGv"/>
    <property type="match status" value="2"/>
</dbReference>
<sequence>MRVPRAASRGANLCLLLLLLLHLSGTLARSYWGHNRGAGGQRRGGGHQGRRNMGRHRRKDQLIHPTSAEIPYFDPTSPTHIKAQLGSNAYLPCKIKNLGNKSVSWVRNKDAHILSVDRYTFIADARFATWHEAVTNTWTLQVKYVKASDAGRYECQVSTEPKMSHFVHLNVITPLVTIPGGSELHVRSGSTVTIKCVVSQALHPPSYVFWYHGEQRIPEGKWKGVTQQPLTRRASGGSEAALTITSVNHAHAGNYTCAPSRPHARLCDPARVER</sequence>
<dbReference type="InterPro" id="IPR013098">
    <property type="entry name" value="Ig_I-set"/>
</dbReference>
<feature type="signal peptide" evidence="2">
    <location>
        <begin position="1"/>
        <end position="28"/>
    </location>
</feature>
<dbReference type="InterPro" id="IPR036179">
    <property type="entry name" value="Ig-like_dom_sf"/>
</dbReference>
<evidence type="ECO:0000259" key="3">
    <source>
        <dbReference type="PROSITE" id="PS50835"/>
    </source>
</evidence>
<dbReference type="PANTHER" id="PTHR23279">
    <property type="entry name" value="DEFECTIVE PROBOSCIS EXTENSION RESPONSE DPR -RELATED"/>
    <property type="match status" value="1"/>
</dbReference>
<dbReference type="InterPro" id="IPR003599">
    <property type="entry name" value="Ig_sub"/>
</dbReference>
<gene>
    <name evidence="4" type="ORF">O3P69_017696</name>
</gene>
<dbReference type="GO" id="GO:0032589">
    <property type="term" value="C:neuron projection membrane"/>
    <property type="evidence" value="ECO:0007669"/>
    <property type="project" value="TreeGrafter"/>
</dbReference>
<dbReference type="Pfam" id="PF13927">
    <property type="entry name" value="Ig_3"/>
    <property type="match status" value="1"/>
</dbReference>
<dbReference type="InterPro" id="IPR013783">
    <property type="entry name" value="Ig-like_fold"/>
</dbReference>
<feature type="region of interest" description="Disordered" evidence="1">
    <location>
        <begin position="34"/>
        <end position="61"/>
    </location>
</feature>
<dbReference type="SMART" id="SM00409">
    <property type="entry name" value="IG"/>
    <property type="match status" value="2"/>
</dbReference>
<keyword evidence="2" id="KW-0732">Signal</keyword>
<dbReference type="Proteomes" id="UP001487740">
    <property type="component" value="Unassembled WGS sequence"/>
</dbReference>
<evidence type="ECO:0000256" key="1">
    <source>
        <dbReference type="SAM" id="MobiDB-lite"/>
    </source>
</evidence>
<dbReference type="Pfam" id="PF07679">
    <property type="entry name" value="I-set"/>
    <property type="match status" value="1"/>
</dbReference>
<feature type="chain" id="PRO_5043979421" description="Ig-like domain-containing protein" evidence="2">
    <location>
        <begin position="29"/>
        <end position="274"/>
    </location>
</feature>
<dbReference type="PANTHER" id="PTHR23279:SF21">
    <property type="entry name" value="DEFECTIVE PROBOSCIS EXTENSION RESPONSE 11, ISOFORM B-RELATED"/>
    <property type="match status" value="1"/>
</dbReference>
<keyword evidence="5" id="KW-1185">Reference proteome</keyword>
<dbReference type="SUPFAM" id="SSF48726">
    <property type="entry name" value="Immunoglobulin"/>
    <property type="match status" value="2"/>
</dbReference>
<dbReference type="SMART" id="SM00408">
    <property type="entry name" value="IGc2"/>
    <property type="match status" value="2"/>
</dbReference>
<dbReference type="CDD" id="cd00096">
    <property type="entry name" value="Ig"/>
    <property type="match status" value="1"/>
</dbReference>
<dbReference type="GO" id="GO:0050808">
    <property type="term" value="P:synapse organization"/>
    <property type="evidence" value="ECO:0007669"/>
    <property type="project" value="TreeGrafter"/>
</dbReference>
<dbReference type="Gene3D" id="2.60.40.10">
    <property type="entry name" value="Immunoglobulins"/>
    <property type="match status" value="2"/>
</dbReference>
<dbReference type="AlphaFoldDB" id="A0AAW0U1M6"/>
<dbReference type="FunFam" id="2.60.40.10:FF:000129">
    <property type="entry name" value="CLUMA_CG018772, isoform A"/>
    <property type="match status" value="1"/>
</dbReference>
<evidence type="ECO:0000256" key="2">
    <source>
        <dbReference type="SAM" id="SignalP"/>
    </source>
</evidence>
<feature type="compositionally biased region" description="Basic residues" evidence="1">
    <location>
        <begin position="44"/>
        <end position="59"/>
    </location>
</feature>
<comment type="caution">
    <text evidence="4">The sequence shown here is derived from an EMBL/GenBank/DDBJ whole genome shotgun (WGS) entry which is preliminary data.</text>
</comment>
<evidence type="ECO:0000313" key="4">
    <source>
        <dbReference type="EMBL" id="KAK8392282.1"/>
    </source>
</evidence>
<proteinExistence type="predicted"/>
<protein>
    <recommendedName>
        <fullName evidence="3">Ig-like domain-containing protein</fullName>
    </recommendedName>
</protein>
<dbReference type="InterPro" id="IPR007110">
    <property type="entry name" value="Ig-like_dom"/>
</dbReference>
<name>A0AAW0U1M6_SCYPA</name>
<evidence type="ECO:0000313" key="5">
    <source>
        <dbReference type="Proteomes" id="UP001487740"/>
    </source>
</evidence>
<accession>A0AAW0U1M6</accession>
<dbReference type="InterPro" id="IPR013106">
    <property type="entry name" value="Ig_V-set"/>
</dbReference>
<feature type="domain" description="Ig-like" evidence="3">
    <location>
        <begin position="174"/>
        <end position="257"/>
    </location>
</feature>
<feature type="domain" description="Ig-like" evidence="3">
    <location>
        <begin position="65"/>
        <end position="158"/>
    </location>
</feature>
<dbReference type="InterPro" id="IPR037448">
    <property type="entry name" value="Zig-8"/>
</dbReference>
<dbReference type="InterPro" id="IPR003598">
    <property type="entry name" value="Ig_sub2"/>
</dbReference>